<evidence type="ECO:0000259" key="2">
    <source>
        <dbReference type="PROSITE" id="PS50846"/>
    </source>
</evidence>
<name>A0A9X1IHQ3_9PROT</name>
<accession>A0A9X1IHQ3</accession>
<keyword evidence="4" id="KW-1185">Reference proteome</keyword>
<evidence type="ECO:0000313" key="3">
    <source>
        <dbReference type="EMBL" id="MCB4824869.1"/>
    </source>
</evidence>
<dbReference type="RefSeq" id="WP_226613419.1">
    <property type="nucleotide sequence ID" value="NZ_JAJAQI010000055.1"/>
</dbReference>
<dbReference type="Gene3D" id="3.30.70.100">
    <property type="match status" value="1"/>
</dbReference>
<dbReference type="PROSITE" id="PS50846">
    <property type="entry name" value="HMA_2"/>
    <property type="match status" value="1"/>
</dbReference>
<feature type="domain" description="HMA" evidence="2">
    <location>
        <begin position="18"/>
        <end position="81"/>
    </location>
</feature>
<dbReference type="InterPro" id="IPR017969">
    <property type="entry name" value="Heavy-metal-associated_CS"/>
</dbReference>
<dbReference type="InterPro" id="IPR036163">
    <property type="entry name" value="HMA_dom_sf"/>
</dbReference>
<dbReference type="AlphaFoldDB" id="A0A9X1IHQ3"/>
<sequence length="101" mass="9693">MSEATASERVVLSGQGRGCTTTSIGGMTCGSCANAVHRALARVPGVVSVEVDLGVGRAMVQGDARPEDLLAAVEGAGYRAALGQGGAAGNGPKAGGCGCGC</sequence>
<organism evidence="3 4">
    <name type="scientific">Roseicella aerolata</name>
    <dbReference type="NCBI Taxonomy" id="2883479"/>
    <lineage>
        <taxon>Bacteria</taxon>
        <taxon>Pseudomonadati</taxon>
        <taxon>Pseudomonadota</taxon>
        <taxon>Alphaproteobacteria</taxon>
        <taxon>Acetobacterales</taxon>
        <taxon>Roseomonadaceae</taxon>
        <taxon>Roseicella</taxon>
    </lineage>
</organism>
<dbReference type="FunFam" id="3.30.70.100:FF:000001">
    <property type="entry name" value="ATPase copper transporting beta"/>
    <property type="match status" value="1"/>
</dbReference>
<evidence type="ECO:0000256" key="1">
    <source>
        <dbReference type="ARBA" id="ARBA00022723"/>
    </source>
</evidence>
<proteinExistence type="predicted"/>
<keyword evidence="1" id="KW-0479">Metal-binding</keyword>
<dbReference type="Proteomes" id="UP001139311">
    <property type="component" value="Unassembled WGS sequence"/>
</dbReference>
<dbReference type="EMBL" id="JAJAQI010000055">
    <property type="protein sequence ID" value="MCB4824869.1"/>
    <property type="molecule type" value="Genomic_DNA"/>
</dbReference>
<dbReference type="PROSITE" id="PS01047">
    <property type="entry name" value="HMA_1"/>
    <property type="match status" value="1"/>
</dbReference>
<gene>
    <name evidence="3" type="ORF">LHA35_24365</name>
</gene>
<evidence type="ECO:0000313" key="4">
    <source>
        <dbReference type="Proteomes" id="UP001139311"/>
    </source>
</evidence>
<dbReference type="CDD" id="cd00371">
    <property type="entry name" value="HMA"/>
    <property type="match status" value="1"/>
</dbReference>
<reference evidence="3" key="1">
    <citation type="submission" date="2021-10" db="EMBL/GenBank/DDBJ databases">
        <title>Roseicella aerolatum sp. nov., isolated from aerosols of e-waste dismantling site.</title>
        <authorList>
            <person name="Qin T."/>
        </authorList>
    </citation>
    <scope>NUCLEOTIDE SEQUENCE</scope>
    <source>
        <strain evidence="3">GB24</strain>
    </source>
</reference>
<dbReference type="Pfam" id="PF00403">
    <property type="entry name" value="HMA"/>
    <property type="match status" value="1"/>
</dbReference>
<dbReference type="GO" id="GO:0046872">
    <property type="term" value="F:metal ion binding"/>
    <property type="evidence" value="ECO:0007669"/>
    <property type="project" value="UniProtKB-KW"/>
</dbReference>
<dbReference type="SUPFAM" id="SSF55008">
    <property type="entry name" value="HMA, heavy metal-associated domain"/>
    <property type="match status" value="1"/>
</dbReference>
<comment type="caution">
    <text evidence="3">The sequence shown here is derived from an EMBL/GenBank/DDBJ whole genome shotgun (WGS) entry which is preliminary data.</text>
</comment>
<protein>
    <submittedName>
        <fullName evidence="3">Heavy-metal-associated domain-containing protein</fullName>
    </submittedName>
</protein>
<dbReference type="InterPro" id="IPR006121">
    <property type="entry name" value="HMA_dom"/>
</dbReference>